<accession>A0A8S9PED2</accession>
<comment type="caution">
    <text evidence="2">The sequence shown here is derived from an EMBL/GenBank/DDBJ whole genome shotgun (WGS) entry which is preliminary data.</text>
</comment>
<evidence type="ECO:0000313" key="3">
    <source>
        <dbReference type="Proteomes" id="UP000712600"/>
    </source>
</evidence>
<organism evidence="2 3">
    <name type="scientific">Brassica cretica</name>
    <name type="common">Mustard</name>
    <dbReference type="NCBI Taxonomy" id="69181"/>
    <lineage>
        <taxon>Eukaryota</taxon>
        <taxon>Viridiplantae</taxon>
        <taxon>Streptophyta</taxon>
        <taxon>Embryophyta</taxon>
        <taxon>Tracheophyta</taxon>
        <taxon>Spermatophyta</taxon>
        <taxon>Magnoliopsida</taxon>
        <taxon>eudicotyledons</taxon>
        <taxon>Gunneridae</taxon>
        <taxon>Pentapetalae</taxon>
        <taxon>rosids</taxon>
        <taxon>malvids</taxon>
        <taxon>Brassicales</taxon>
        <taxon>Brassicaceae</taxon>
        <taxon>Brassiceae</taxon>
        <taxon>Brassica</taxon>
    </lineage>
</organism>
<sequence length="100" mass="10666">MSVRIPLFSCSARTLSSLNHLSFHALSRNSYDYGEFSTSSRSAEGWGARPTNPAMHACGLMDGALGATDTLHDKPFDIELSSAGPPLPEDDPAGKKSRKA</sequence>
<protein>
    <submittedName>
        <fullName evidence="2">Uncharacterized protein</fullName>
    </submittedName>
</protein>
<feature type="region of interest" description="Disordered" evidence="1">
    <location>
        <begin position="75"/>
        <end position="100"/>
    </location>
</feature>
<dbReference type="Proteomes" id="UP000712600">
    <property type="component" value="Unassembled WGS sequence"/>
</dbReference>
<dbReference type="EMBL" id="QGKX02001521">
    <property type="protein sequence ID" value="KAF3511193.1"/>
    <property type="molecule type" value="Genomic_DNA"/>
</dbReference>
<dbReference type="AlphaFoldDB" id="A0A8S9PED2"/>
<evidence type="ECO:0000313" key="2">
    <source>
        <dbReference type="EMBL" id="KAF3511193.1"/>
    </source>
</evidence>
<evidence type="ECO:0000256" key="1">
    <source>
        <dbReference type="SAM" id="MobiDB-lite"/>
    </source>
</evidence>
<gene>
    <name evidence="2" type="ORF">F2Q69_00007169</name>
</gene>
<name>A0A8S9PED2_BRACR</name>
<reference evidence="2" key="1">
    <citation type="submission" date="2019-12" db="EMBL/GenBank/DDBJ databases">
        <title>Genome sequencing and annotation of Brassica cretica.</title>
        <authorList>
            <person name="Studholme D.J."/>
            <person name="Sarris P."/>
        </authorList>
    </citation>
    <scope>NUCLEOTIDE SEQUENCE</scope>
    <source>
        <strain evidence="2">PFS-109/04</strain>
        <tissue evidence="2">Leaf</tissue>
    </source>
</reference>
<proteinExistence type="predicted"/>